<protein>
    <submittedName>
        <fullName evidence="2">Acyl-CoA N-acyltransferase</fullName>
    </submittedName>
</protein>
<dbReference type="GO" id="GO:0008999">
    <property type="term" value="F:protein-N-terminal-alanine acetyltransferase activity"/>
    <property type="evidence" value="ECO:0007669"/>
    <property type="project" value="TreeGrafter"/>
</dbReference>
<dbReference type="Proteomes" id="UP000218811">
    <property type="component" value="Unassembled WGS sequence"/>
</dbReference>
<dbReference type="PROSITE" id="PS51186">
    <property type="entry name" value="GNAT"/>
    <property type="match status" value="1"/>
</dbReference>
<name>A0A2H3JL39_WOLCO</name>
<dbReference type="Pfam" id="PF13302">
    <property type="entry name" value="Acetyltransf_3"/>
    <property type="match status" value="1"/>
</dbReference>
<organism evidence="2 3">
    <name type="scientific">Wolfiporia cocos (strain MD-104)</name>
    <name type="common">Brown rot fungus</name>
    <dbReference type="NCBI Taxonomy" id="742152"/>
    <lineage>
        <taxon>Eukaryota</taxon>
        <taxon>Fungi</taxon>
        <taxon>Dikarya</taxon>
        <taxon>Basidiomycota</taxon>
        <taxon>Agaricomycotina</taxon>
        <taxon>Agaricomycetes</taxon>
        <taxon>Polyporales</taxon>
        <taxon>Phaeolaceae</taxon>
        <taxon>Wolfiporia</taxon>
    </lineage>
</organism>
<evidence type="ECO:0000313" key="3">
    <source>
        <dbReference type="Proteomes" id="UP000218811"/>
    </source>
</evidence>
<dbReference type="EMBL" id="KB468124">
    <property type="protein sequence ID" value="PCH42245.1"/>
    <property type="molecule type" value="Genomic_DNA"/>
</dbReference>
<keyword evidence="3" id="KW-1185">Reference proteome</keyword>
<sequence length="264" mass="29385">MNSHTDLAAYRNAISSEPYDINFAYPLHPETLTSPRVRLAHFVPALHADTLWAQAEPHANELFRFYPFFPGTRLAFLASIEYIRQQPHWCIFTIFDRTREGNTGEDADGDGAVAGLMALVNTNAGNLSTEIAYVLVLPAFQHTHVARTAAALLLRYCLQTPDASPPGLGFRRVIWTANPHNAASIGLARRVGFREEGILRWTWALPDVACMRAGGNEVRRRIIGDDGSVTERSEGWGRDSVLLAVCWDDWDDGVGERVRDIIDA</sequence>
<accession>A0A2H3JL39</accession>
<dbReference type="InterPro" id="IPR000182">
    <property type="entry name" value="GNAT_dom"/>
</dbReference>
<reference evidence="2 3" key="1">
    <citation type="journal article" date="2012" name="Science">
        <title>The Paleozoic origin of enzymatic lignin decomposition reconstructed from 31 fungal genomes.</title>
        <authorList>
            <person name="Floudas D."/>
            <person name="Binder M."/>
            <person name="Riley R."/>
            <person name="Barry K."/>
            <person name="Blanchette R.A."/>
            <person name="Henrissat B."/>
            <person name="Martinez A.T."/>
            <person name="Otillar R."/>
            <person name="Spatafora J.W."/>
            <person name="Yadav J.S."/>
            <person name="Aerts A."/>
            <person name="Benoit I."/>
            <person name="Boyd A."/>
            <person name="Carlson A."/>
            <person name="Copeland A."/>
            <person name="Coutinho P.M."/>
            <person name="de Vries R.P."/>
            <person name="Ferreira P."/>
            <person name="Findley K."/>
            <person name="Foster B."/>
            <person name="Gaskell J."/>
            <person name="Glotzer D."/>
            <person name="Gorecki P."/>
            <person name="Heitman J."/>
            <person name="Hesse C."/>
            <person name="Hori C."/>
            <person name="Igarashi K."/>
            <person name="Jurgens J.A."/>
            <person name="Kallen N."/>
            <person name="Kersten P."/>
            <person name="Kohler A."/>
            <person name="Kuees U."/>
            <person name="Kumar T.K.A."/>
            <person name="Kuo A."/>
            <person name="LaButti K."/>
            <person name="Larrondo L.F."/>
            <person name="Lindquist E."/>
            <person name="Ling A."/>
            <person name="Lombard V."/>
            <person name="Lucas S."/>
            <person name="Lundell T."/>
            <person name="Martin R."/>
            <person name="McLaughlin D.J."/>
            <person name="Morgenstern I."/>
            <person name="Morin E."/>
            <person name="Murat C."/>
            <person name="Nagy L.G."/>
            <person name="Nolan M."/>
            <person name="Ohm R.A."/>
            <person name="Patyshakuliyeva A."/>
            <person name="Rokas A."/>
            <person name="Ruiz-Duenas F.J."/>
            <person name="Sabat G."/>
            <person name="Salamov A."/>
            <person name="Samejima M."/>
            <person name="Schmutz J."/>
            <person name="Slot J.C."/>
            <person name="St John F."/>
            <person name="Stenlid J."/>
            <person name="Sun H."/>
            <person name="Sun S."/>
            <person name="Syed K."/>
            <person name="Tsang A."/>
            <person name="Wiebenga A."/>
            <person name="Young D."/>
            <person name="Pisabarro A."/>
            <person name="Eastwood D.C."/>
            <person name="Martin F."/>
            <person name="Cullen D."/>
            <person name="Grigoriev I.V."/>
            <person name="Hibbett D.S."/>
        </authorList>
    </citation>
    <scope>NUCLEOTIDE SEQUENCE [LARGE SCALE GENOMIC DNA]</scope>
    <source>
        <strain evidence="2 3">MD-104</strain>
    </source>
</reference>
<dbReference type="PANTHER" id="PTHR43441">
    <property type="entry name" value="RIBOSOMAL-PROTEIN-SERINE ACETYLTRANSFERASE"/>
    <property type="match status" value="1"/>
</dbReference>
<dbReference type="AlphaFoldDB" id="A0A2H3JL39"/>
<dbReference type="STRING" id="742152.A0A2H3JL39"/>
<gene>
    <name evidence="2" type="ORF">WOLCODRAFT_101785</name>
</gene>
<dbReference type="OMA" id="VTEIFVI"/>
<dbReference type="InterPro" id="IPR051908">
    <property type="entry name" value="Ribosomal_N-acetyltransferase"/>
</dbReference>
<evidence type="ECO:0000313" key="2">
    <source>
        <dbReference type="EMBL" id="PCH42245.1"/>
    </source>
</evidence>
<feature type="domain" description="N-acetyltransferase" evidence="1">
    <location>
        <begin position="63"/>
        <end position="212"/>
    </location>
</feature>
<proteinExistence type="predicted"/>
<keyword evidence="2" id="KW-0808">Transferase</keyword>
<evidence type="ECO:0000259" key="1">
    <source>
        <dbReference type="PROSITE" id="PS51186"/>
    </source>
</evidence>
<dbReference type="GO" id="GO:1990189">
    <property type="term" value="F:protein N-terminal-serine acetyltransferase activity"/>
    <property type="evidence" value="ECO:0007669"/>
    <property type="project" value="TreeGrafter"/>
</dbReference>
<dbReference type="OrthoDB" id="41238at2759"/>
<dbReference type="PANTHER" id="PTHR43441:SF5">
    <property type="entry name" value="FAMILY ACETYLTRANSFERASE, PUTATIVE-RELATED"/>
    <property type="match status" value="1"/>
</dbReference>
<keyword evidence="2" id="KW-0012">Acyltransferase</keyword>
<dbReference type="SUPFAM" id="SSF55729">
    <property type="entry name" value="Acyl-CoA N-acyltransferases (Nat)"/>
    <property type="match status" value="1"/>
</dbReference>
<dbReference type="InterPro" id="IPR016181">
    <property type="entry name" value="Acyl_CoA_acyltransferase"/>
</dbReference>
<dbReference type="Gene3D" id="3.40.630.30">
    <property type="match status" value="1"/>
</dbReference>